<keyword evidence="2" id="KW-0808">Transferase</keyword>
<dbReference type="InterPro" id="IPR046958">
    <property type="entry name" value="RBK1/2/STUNTED"/>
</dbReference>
<dbReference type="SUPFAM" id="SSF56112">
    <property type="entry name" value="Protein kinase-like (PK-like)"/>
    <property type="match status" value="1"/>
</dbReference>
<organism evidence="2 3">
    <name type="scientific">Carex littledalei</name>
    <dbReference type="NCBI Taxonomy" id="544730"/>
    <lineage>
        <taxon>Eukaryota</taxon>
        <taxon>Viridiplantae</taxon>
        <taxon>Streptophyta</taxon>
        <taxon>Embryophyta</taxon>
        <taxon>Tracheophyta</taxon>
        <taxon>Spermatophyta</taxon>
        <taxon>Magnoliopsida</taxon>
        <taxon>Liliopsida</taxon>
        <taxon>Poales</taxon>
        <taxon>Cyperaceae</taxon>
        <taxon>Cyperoideae</taxon>
        <taxon>Cariceae</taxon>
        <taxon>Carex</taxon>
        <taxon>Carex subgen. Euthyceras</taxon>
    </lineage>
</organism>
<dbReference type="GO" id="GO:0005524">
    <property type="term" value="F:ATP binding"/>
    <property type="evidence" value="ECO:0007669"/>
    <property type="project" value="InterPro"/>
</dbReference>
<protein>
    <submittedName>
        <fullName evidence="2">Serine/threonine-protein kinase PBS1-like protein</fullName>
    </submittedName>
</protein>
<dbReference type="AlphaFoldDB" id="A0A833VRP7"/>
<keyword evidence="2" id="KW-0418">Kinase</keyword>
<proteinExistence type="predicted"/>
<evidence type="ECO:0000313" key="2">
    <source>
        <dbReference type="EMBL" id="KAF3332458.1"/>
    </source>
</evidence>
<evidence type="ECO:0000259" key="1">
    <source>
        <dbReference type="PROSITE" id="PS50011"/>
    </source>
</evidence>
<dbReference type="GO" id="GO:0004672">
    <property type="term" value="F:protein kinase activity"/>
    <property type="evidence" value="ECO:0007669"/>
    <property type="project" value="InterPro"/>
</dbReference>
<feature type="domain" description="Protein kinase" evidence="1">
    <location>
        <begin position="118"/>
        <end position="409"/>
    </location>
</feature>
<dbReference type="InterPro" id="IPR000719">
    <property type="entry name" value="Prot_kinase_dom"/>
</dbReference>
<comment type="caution">
    <text evidence="2">The sequence shown here is derived from an EMBL/GenBank/DDBJ whole genome shotgun (WGS) entry which is preliminary data.</text>
</comment>
<dbReference type="PANTHER" id="PTHR47987">
    <property type="entry name" value="OS08G0249100 PROTEIN"/>
    <property type="match status" value="1"/>
</dbReference>
<dbReference type="SMART" id="SM00220">
    <property type="entry name" value="S_TKc"/>
    <property type="match status" value="1"/>
</dbReference>
<dbReference type="Gene3D" id="1.10.510.10">
    <property type="entry name" value="Transferase(Phosphotransferase) domain 1"/>
    <property type="match status" value="1"/>
</dbReference>
<dbReference type="PROSITE" id="PS50011">
    <property type="entry name" value="PROTEIN_KINASE_DOM"/>
    <property type="match status" value="1"/>
</dbReference>
<dbReference type="InterPro" id="IPR008271">
    <property type="entry name" value="Ser/Thr_kinase_AS"/>
</dbReference>
<keyword evidence="3" id="KW-1185">Reference proteome</keyword>
<dbReference type="PANTHER" id="PTHR47987:SF37">
    <property type="entry name" value="PROTEIN KINASE DOMAIN-CONTAINING PROTEIN"/>
    <property type="match status" value="1"/>
</dbReference>
<dbReference type="OrthoDB" id="4062651at2759"/>
<gene>
    <name evidence="2" type="ORF">FCM35_KLT02035</name>
</gene>
<reference evidence="2" key="1">
    <citation type="submission" date="2020-01" db="EMBL/GenBank/DDBJ databases">
        <title>Genome sequence of Kobresia littledalei, the first chromosome-level genome in the family Cyperaceae.</title>
        <authorList>
            <person name="Qu G."/>
        </authorList>
    </citation>
    <scope>NUCLEOTIDE SEQUENCE</scope>
    <source>
        <strain evidence="2">C.B.Clarke</strain>
        <tissue evidence="2">Leaf</tissue>
    </source>
</reference>
<dbReference type="FunFam" id="1.10.510.10:FF:000095">
    <property type="entry name" value="protein STRUBBELIG-RECEPTOR FAMILY 8"/>
    <property type="match status" value="1"/>
</dbReference>
<dbReference type="PROSITE" id="PS00108">
    <property type="entry name" value="PROTEIN_KINASE_ST"/>
    <property type="match status" value="1"/>
</dbReference>
<name>A0A833VRP7_9POAL</name>
<dbReference type="Proteomes" id="UP000623129">
    <property type="component" value="Unassembled WGS sequence"/>
</dbReference>
<accession>A0A833VRP7</accession>
<sequence length="458" mass="51214">MELSLRLLTSRAADLRRRHRRKASDSENLLSFVDSSELCPKGYSPEIVVGEAVPTTTSTPASAVLMLVFSEGEGEGDGEVEMDTWQRRIERLERSILPVTGRLLRFSYTEICDATRNFHKGRELGRGALSRVYRGRIGAWRRSVAIKEVKARDQESLKAFSRELTIAGSLCNPNIVSLIGFCVYKEGLFLVYSFVSGGSLDRRLHHNHERKGRWKVMPWEERYKVAIGVARAIQYLHFGTDKCVIHRDIKPSNILLSSRKNPKLCDFGMATWTHGPSLPFLCKSVKGTFGYLAPEYFQHGKLSDKTDVYAFGVVLLELISGRKAIDRSRPSGEENLVLWAKPLLQQGEGGIDKLLDPHLNIDPTNIRTSHHRTELARVACAAAACLSTDESNRPNIDDTISMLQDHDTLSSDWSVLTTSGCLTGYGSHYPLEKGEMKSHLALAMLGVSDAEEDDMYGR</sequence>
<evidence type="ECO:0000313" key="3">
    <source>
        <dbReference type="Proteomes" id="UP000623129"/>
    </source>
</evidence>
<dbReference type="Pfam" id="PF00069">
    <property type="entry name" value="Pkinase"/>
    <property type="match status" value="1"/>
</dbReference>
<dbReference type="Gene3D" id="3.30.200.20">
    <property type="entry name" value="Phosphorylase Kinase, domain 1"/>
    <property type="match status" value="1"/>
</dbReference>
<dbReference type="InterPro" id="IPR011009">
    <property type="entry name" value="Kinase-like_dom_sf"/>
</dbReference>
<dbReference type="EMBL" id="SWLB01000011">
    <property type="protein sequence ID" value="KAF3332458.1"/>
    <property type="molecule type" value="Genomic_DNA"/>
</dbReference>